<dbReference type="GO" id="GO:0046872">
    <property type="term" value="F:metal ion binding"/>
    <property type="evidence" value="ECO:0007669"/>
    <property type="project" value="UniProtKB-KW"/>
</dbReference>
<dbReference type="EC" id="3.1.12.1" evidence="3 13"/>
<evidence type="ECO:0000256" key="10">
    <source>
        <dbReference type="ARBA" id="ARBA00023014"/>
    </source>
</evidence>
<dbReference type="Proteomes" id="UP000266441">
    <property type="component" value="Unassembled WGS sequence"/>
</dbReference>
<name>A0A399D6S0_9BACT</name>
<evidence type="ECO:0000256" key="1">
    <source>
        <dbReference type="ARBA" id="ARBA00001966"/>
    </source>
</evidence>
<keyword evidence="12 13" id="KW-0464">Manganese</keyword>
<dbReference type="GO" id="GO:0004527">
    <property type="term" value="F:exonuclease activity"/>
    <property type="evidence" value="ECO:0007669"/>
    <property type="project" value="UniProtKB-KW"/>
</dbReference>
<reference evidence="15 16" key="1">
    <citation type="journal article" date="2015" name="Int. J. Syst. Evol. Microbiol.">
        <title>Mariniphaga sediminis sp. nov., isolated from coastal sediment.</title>
        <authorList>
            <person name="Wang F.Q."/>
            <person name="Shen Q.Y."/>
            <person name="Chen G.J."/>
            <person name="Du Z.J."/>
        </authorList>
    </citation>
    <scope>NUCLEOTIDE SEQUENCE [LARGE SCALE GENOMIC DNA]</scope>
    <source>
        <strain evidence="15 16">SY21</strain>
    </source>
</reference>
<comment type="cofactor">
    <cofactor evidence="1">
        <name>[4Fe-4S] cluster</name>
        <dbReference type="ChEBI" id="CHEBI:49883"/>
    </cofactor>
</comment>
<keyword evidence="9 13" id="KW-0408">Iron</keyword>
<evidence type="ECO:0000313" key="16">
    <source>
        <dbReference type="Proteomes" id="UP000266441"/>
    </source>
</evidence>
<evidence type="ECO:0000256" key="2">
    <source>
        <dbReference type="ARBA" id="ARBA00009189"/>
    </source>
</evidence>
<evidence type="ECO:0000256" key="6">
    <source>
        <dbReference type="ARBA" id="ARBA00022723"/>
    </source>
</evidence>
<accession>A0A399D6S0</accession>
<comment type="caution">
    <text evidence="15">The sequence shown here is derived from an EMBL/GenBank/DDBJ whole genome shotgun (WGS) entry which is preliminary data.</text>
</comment>
<proteinExistence type="inferred from homology"/>
<evidence type="ECO:0000256" key="9">
    <source>
        <dbReference type="ARBA" id="ARBA00023004"/>
    </source>
</evidence>
<evidence type="ECO:0000256" key="12">
    <source>
        <dbReference type="ARBA" id="ARBA00023211"/>
    </source>
</evidence>
<feature type="domain" description="DUF83" evidence="14">
    <location>
        <begin position="6"/>
        <end position="189"/>
    </location>
</feature>
<dbReference type="InterPro" id="IPR011604">
    <property type="entry name" value="PDDEXK-like_dom_sf"/>
</dbReference>
<dbReference type="GO" id="GO:0051536">
    <property type="term" value="F:iron-sulfur cluster binding"/>
    <property type="evidence" value="ECO:0007669"/>
    <property type="project" value="UniProtKB-KW"/>
</dbReference>
<dbReference type="InterPro" id="IPR051827">
    <property type="entry name" value="Cas4_exonuclease"/>
</dbReference>
<keyword evidence="10 13" id="KW-0411">Iron-sulfur</keyword>
<evidence type="ECO:0000313" key="15">
    <source>
        <dbReference type="EMBL" id="RIH67166.1"/>
    </source>
</evidence>
<protein>
    <recommendedName>
        <fullName evidence="4 13">CRISPR-associated exonuclease Cas4</fullName>
        <ecNumber evidence="3 13">3.1.12.1</ecNumber>
    </recommendedName>
</protein>
<dbReference type="EMBL" id="QWET01000001">
    <property type="protein sequence ID" value="RIH67166.1"/>
    <property type="molecule type" value="Genomic_DNA"/>
</dbReference>
<sequence length="190" mass="22773">MSVTPSHIIEYLYCPRFTYFEYVLCIPQYEERHYKVEKGRQVHDQKLERNKDYLRKRIGAIEKYPEQYLTNDLLRGKIDEVLLLNNGTMAPLDYKFAKFKDRIYETYRTQLECYAVLIESNFQKKVEKGFLVYTRSLNKLVEVPIDEKAKSEIRHVCREVNDVVEKNVFPKATKYKQRCVGCTYRNICVK</sequence>
<evidence type="ECO:0000256" key="4">
    <source>
        <dbReference type="ARBA" id="ARBA00020049"/>
    </source>
</evidence>
<comment type="similarity">
    <text evidence="2 13">Belongs to the CRISPR-associated exonuclease Cas4 family.</text>
</comment>
<keyword evidence="8 13" id="KW-0269">Exonuclease</keyword>
<evidence type="ECO:0000256" key="3">
    <source>
        <dbReference type="ARBA" id="ARBA00012768"/>
    </source>
</evidence>
<keyword evidence="6 13" id="KW-0479">Metal-binding</keyword>
<dbReference type="NCBIfam" id="TIGR00372">
    <property type="entry name" value="cas4"/>
    <property type="match status" value="1"/>
</dbReference>
<dbReference type="GO" id="GO:0051607">
    <property type="term" value="P:defense response to virus"/>
    <property type="evidence" value="ECO:0007669"/>
    <property type="project" value="UniProtKB-KW"/>
</dbReference>
<dbReference type="PANTHER" id="PTHR36531:SF6">
    <property type="entry name" value="DNA REPLICATION ATP-DEPENDENT HELICASE_NUCLEASE DNA2"/>
    <property type="match status" value="1"/>
</dbReference>
<keyword evidence="7 13" id="KW-0378">Hydrolase</keyword>
<keyword evidence="5 13" id="KW-0540">Nuclease</keyword>
<evidence type="ECO:0000256" key="8">
    <source>
        <dbReference type="ARBA" id="ARBA00022839"/>
    </source>
</evidence>
<comment type="cofactor">
    <cofactor evidence="13">
        <name>iron-sulfur cluster</name>
        <dbReference type="ChEBI" id="CHEBI:30408"/>
    </cofactor>
</comment>
<gene>
    <name evidence="15" type="primary">cas4</name>
    <name evidence="15" type="ORF">D1164_01685</name>
</gene>
<comment type="function">
    <text evidence="13">CRISPR (clustered regularly interspaced short palindromic repeat) is an adaptive immune system that provides protection against mobile genetic elements (viruses, transposable elements and conjugative plasmids). CRISPR clusters contain sequences complementary to antecedent mobile elements and target invading nucleic acids. CRISPR clusters are transcribed and processed into CRISPR RNA (crRNA).</text>
</comment>
<evidence type="ECO:0000256" key="11">
    <source>
        <dbReference type="ARBA" id="ARBA00023118"/>
    </source>
</evidence>
<evidence type="ECO:0000256" key="13">
    <source>
        <dbReference type="RuleBase" id="RU365022"/>
    </source>
</evidence>
<comment type="cofactor">
    <cofactor evidence="13">
        <name>Mg(2+)</name>
        <dbReference type="ChEBI" id="CHEBI:18420"/>
    </cofactor>
    <cofactor evidence="13">
        <name>Mn(2+)</name>
        <dbReference type="ChEBI" id="CHEBI:29035"/>
    </cofactor>
    <text evidence="13">Mg(2+) or Mn(2+) required for ssDNA cleavage activity.</text>
</comment>
<organism evidence="15 16">
    <name type="scientific">Mariniphaga sediminis</name>
    <dbReference type="NCBI Taxonomy" id="1628158"/>
    <lineage>
        <taxon>Bacteria</taxon>
        <taxon>Pseudomonadati</taxon>
        <taxon>Bacteroidota</taxon>
        <taxon>Bacteroidia</taxon>
        <taxon>Marinilabiliales</taxon>
        <taxon>Prolixibacteraceae</taxon>
        <taxon>Mariniphaga</taxon>
    </lineage>
</organism>
<keyword evidence="11 13" id="KW-0051">Antiviral defense</keyword>
<evidence type="ECO:0000256" key="7">
    <source>
        <dbReference type="ARBA" id="ARBA00022801"/>
    </source>
</evidence>
<evidence type="ECO:0000259" key="14">
    <source>
        <dbReference type="Pfam" id="PF01930"/>
    </source>
</evidence>
<dbReference type="Gene3D" id="3.90.320.10">
    <property type="match status" value="1"/>
</dbReference>
<dbReference type="RefSeq" id="WP_119348190.1">
    <property type="nucleotide sequence ID" value="NZ_QWET01000001.1"/>
</dbReference>
<dbReference type="PANTHER" id="PTHR36531">
    <property type="entry name" value="CRISPR-ASSOCIATED EXONUCLEASE CAS4"/>
    <property type="match status" value="1"/>
</dbReference>
<dbReference type="InterPro" id="IPR022765">
    <property type="entry name" value="Dna2/Cas4_DUF83"/>
</dbReference>
<dbReference type="OrthoDB" id="9781776at2"/>
<dbReference type="AlphaFoldDB" id="A0A399D6S0"/>
<keyword evidence="16" id="KW-1185">Reference proteome</keyword>
<dbReference type="InterPro" id="IPR013343">
    <property type="entry name" value="CRISPR-assoc_prot_Cas4"/>
</dbReference>
<evidence type="ECO:0000256" key="5">
    <source>
        <dbReference type="ARBA" id="ARBA00022722"/>
    </source>
</evidence>
<dbReference type="Pfam" id="PF01930">
    <property type="entry name" value="Cas_Cas4"/>
    <property type="match status" value="1"/>
</dbReference>